<keyword evidence="13" id="KW-1185">Reference proteome</keyword>
<keyword evidence="4" id="KW-0735">Signal-anchor</keyword>
<evidence type="ECO:0000256" key="7">
    <source>
        <dbReference type="ARBA" id="ARBA00023180"/>
    </source>
</evidence>
<dbReference type="GO" id="GO:0031505">
    <property type="term" value="P:fungal-type cell wall organization"/>
    <property type="evidence" value="ECO:0007669"/>
    <property type="project" value="TreeGrafter"/>
</dbReference>
<dbReference type="OrthoDB" id="412647at2759"/>
<dbReference type="AlphaFoldDB" id="A0A0P1BB08"/>
<evidence type="ECO:0000313" key="12">
    <source>
        <dbReference type="EMBL" id="CEH12820.1"/>
    </source>
</evidence>
<keyword evidence="6 10" id="KW-0472">Membrane</keyword>
<feature type="compositionally biased region" description="Polar residues" evidence="9">
    <location>
        <begin position="100"/>
        <end position="109"/>
    </location>
</feature>
<evidence type="ECO:0000256" key="5">
    <source>
        <dbReference type="ARBA" id="ARBA00022989"/>
    </source>
</evidence>
<evidence type="ECO:0000259" key="11">
    <source>
        <dbReference type="PROSITE" id="PS51762"/>
    </source>
</evidence>
<name>A0A0P1BB08_9BASI</name>
<dbReference type="CDD" id="cd02180">
    <property type="entry name" value="GH16_fungal_KRE6_glucanase"/>
    <property type="match status" value="1"/>
</dbReference>
<dbReference type="GO" id="GO:0005886">
    <property type="term" value="C:plasma membrane"/>
    <property type="evidence" value="ECO:0007669"/>
    <property type="project" value="TreeGrafter"/>
</dbReference>
<feature type="region of interest" description="Disordered" evidence="9">
    <location>
        <begin position="733"/>
        <end position="766"/>
    </location>
</feature>
<keyword evidence="8" id="KW-0961">Cell wall biogenesis/degradation</keyword>
<dbReference type="PANTHER" id="PTHR31361:SF1">
    <property type="entry name" value="BETA-GLUCAN SYNTHESIS-ASSOCIATED PROTEIN KRE6-RELATED"/>
    <property type="match status" value="1"/>
</dbReference>
<feature type="compositionally biased region" description="Polar residues" evidence="9">
    <location>
        <begin position="126"/>
        <end position="141"/>
    </location>
</feature>
<organism evidence="12 13">
    <name type="scientific">Ceraceosorus bombacis</name>
    <dbReference type="NCBI Taxonomy" id="401625"/>
    <lineage>
        <taxon>Eukaryota</taxon>
        <taxon>Fungi</taxon>
        <taxon>Dikarya</taxon>
        <taxon>Basidiomycota</taxon>
        <taxon>Ustilaginomycotina</taxon>
        <taxon>Exobasidiomycetes</taxon>
        <taxon>Ceraceosorales</taxon>
        <taxon>Ceraceosoraceae</taxon>
        <taxon>Ceraceosorus</taxon>
    </lineage>
</organism>
<feature type="compositionally biased region" description="Polar residues" evidence="9">
    <location>
        <begin position="15"/>
        <end position="24"/>
    </location>
</feature>
<evidence type="ECO:0000256" key="1">
    <source>
        <dbReference type="ARBA" id="ARBA00004606"/>
    </source>
</evidence>
<dbReference type="SUPFAM" id="SSF49899">
    <property type="entry name" value="Concanavalin A-like lectins/glucanases"/>
    <property type="match status" value="1"/>
</dbReference>
<evidence type="ECO:0000256" key="6">
    <source>
        <dbReference type="ARBA" id="ARBA00023136"/>
    </source>
</evidence>
<accession>A0A0P1BB08</accession>
<feature type="transmembrane region" description="Helical" evidence="10">
    <location>
        <begin position="228"/>
        <end position="251"/>
    </location>
</feature>
<sequence length="766" mass="82915">MVSREVLSLEEHIRSASQQAQLGSRASRPERGANLSEVQEESASRAVSPEVEQDGGLGISTGESSDALPEVASNTLDSSFTPSGSAVNSLHGSSEHGGWVTNSLSPVNNRTASGARRASSAYSVPRWNNSPHSGPPSTACSPRSDEDLPKSLRWSTAYGSVASSRSGVRHRSTLSKDAGATALYILPASESFWADCKMEAEPDDVLHDPRLDPVGVDGSGIVSTRRAILNLGTIAILGMGLLLLFAGYPIIAYVTGDHESTKGAFNLGGTNSSGQVSSLASDFPGWKTGSTGLIDPDTPKDAYTRKGLDGVTDFDLVFSDEFEVEGRSFYPGDDPFWEAVDLHYWATNNYEWYDPAAVTTRNGALEITLDQYVEHNLNFRGGMLQSWNKFCFTGGFVVASVRLPGTADVAGLWPAMWTMGNLGRAGYGSTLEGTWPYSYDACDVGTLQNQTTIDGQPEMAVTGGDVLFNRKHNSNALSFLTGQKLSACTCPDDDHPGPKNKDGSWVGRSAPEIDVFEAQSTGRKMTLSQSAQIAPFNYKYKPYNTTEPAYTIYDPLRTIENTYTGELMQQAMSAVTDANQAAMQRGGDAEFSEYGFEYQPGHGGYIEWVSDGKPAWRVNPAAMSADPRVGIAERPIPNEPMYIIFNVGVSKNFGTVDWDNLQWPATMAVEWVRVYQPKGQINVGCSPESMPTADYINRHLEAYNNPNLTLWGNTPEEGGYGANWPRNRLNPNGCNAQASIFPGSPTNPKPKAPHLREDQIAEGESF</sequence>
<evidence type="ECO:0000256" key="2">
    <source>
        <dbReference type="ARBA" id="ARBA00010962"/>
    </source>
</evidence>
<dbReference type="Pfam" id="PF03935">
    <property type="entry name" value="SKN1_KRE6_Sbg1"/>
    <property type="match status" value="1"/>
</dbReference>
<comment type="similarity">
    <text evidence="2">Belongs to the SKN1/KRE6 family.</text>
</comment>
<dbReference type="FunFam" id="2.60.120.200:FF:000135">
    <property type="entry name" value="Related to KRE6-glucan synthase subunit"/>
    <property type="match status" value="1"/>
</dbReference>
<keyword evidence="7" id="KW-0325">Glycoprotein</keyword>
<dbReference type="FunFam" id="2.60.120.200:FF:000259">
    <property type="entry name" value="Chromosome 9, whole genome shotgun sequence"/>
    <property type="match status" value="1"/>
</dbReference>
<dbReference type="InterPro" id="IPR000757">
    <property type="entry name" value="Beta-glucanase-like"/>
</dbReference>
<dbReference type="Proteomes" id="UP000054845">
    <property type="component" value="Unassembled WGS sequence"/>
</dbReference>
<dbReference type="PANTHER" id="PTHR31361">
    <property type="entry name" value="BETA-GLUCAN SYNTHESIS-ASSOCIATED PROTEIN KRE6-RELATED"/>
    <property type="match status" value="1"/>
</dbReference>
<dbReference type="STRING" id="401625.A0A0P1BB08"/>
<feature type="compositionally biased region" description="Polar residues" evidence="9">
    <location>
        <begin position="72"/>
        <end position="92"/>
    </location>
</feature>
<feature type="domain" description="GH16" evidence="11">
    <location>
        <begin position="288"/>
        <end position="680"/>
    </location>
</feature>
<dbReference type="GO" id="GO:0006078">
    <property type="term" value="P:(1-&gt;6)-beta-D-glucan biosynthetic process"/>
    <property type="evidence" value="ECO:0007669"/>
    <property type="project" value="TreeGrafter"/>
</dbReference>
<feature type="region of interest" description="Disordered" evidence="9">
    <location>
        <begin position="1"/>
        <end position="147"/>
    </location>
</feature>
<dbReference type="EMBL" id="CCYA01000192">
    <property type="protein sequence ID" value="CEH12820.1"/>
    <property type="molecule type" value="Genomic_DNA"/>
</dbReference>
<evidence type="ECO:0000256" key="10">
    <source>
        <dbReference type="SAM" id="Phobius"/>
    </source>
</evidence>
<evidence type="ECO:0000256" key="4">
    <source>
        <dbReference type="ARBA" id="ARBA00022968"/>
    </source>
</evidence>
<feature type="compositionally biased region" description="Low complexity" evidence="9">
    <location>
        <begin position="110"/>
        <end position="123"/>
    </location>
</feature>
<evidence type="ECO:0000313" key="13">
    <source>
        <dbReference type="Proteomes" id="UP000054845"/>
    </source>
</evidence>
<dbReference type="PROSITE" id="PS51762">
    <property type="entry name" value="GH16_2"/>
    <property type="match status" value="1"/>
</dbReference>
<dbReference type="InterPro" id="IPR005629">
    <property type="entry name" value="Skn1/Kre6/Sbg1"/>
</dbReference>
<protein>
    <recommendedName>
        <fullName evidence="11">GH16 domain-containing protein</fullName>
    </recommendedName>
</protein>
<proteinExistence type="inferred from homology"/>
<comment type="subcellular location">
    <subcellularLocation>
        <location evidence="1">Membrane</location>
        <topology evidence="1">Single-pass type II membrane protein</topology>
    </subcellularLocation>
</comment>
<evidence type="ECO:0000256" key="8">
    <source>
        <dbReference type="ARBA" id="ARBA00023316"/>
    </source>
</evidence>
<dbReference type="Gene3D" id="2.60.120.200">
    <property type="match status" value="2"/>
</dbReference>
<reference evidence="12 13" key="1">
    <citation type="submission" date="2014-09" db="EMBL/GenBank/DDBJ databases">
        <authorList>
            <person name="Magalhaes I.L.F."/>
            <person name="Oliveira U."/>
            <person name="Santos F.R."/>
            <person name="Vidigal T.H.D.A."/>
            <person name="Brescovit A.D."/>
            <person name="Santos A.J."/>
        </authorList>
    </citation>
    <scope>NUCLEOTIDE SEQUENCE [LARGE SCALE GENOMIC DNA]</scope>
</reference>
<dbReference type="GO" id="GO:0005789">
    <property type="term" value="C:endoplasmic reticulum membrane"/>
    <property type="evidence" value="ECO:0007669"/>
    <property type="project" value="TreeGrafter"/>
</dbReference>
<evidence type="ECO:0000256" key="9">
    <source>
        <dbReference type="SAM" id="MobiDB-lite"/>
    </source>
</evidence>
<evidence type="ECO:0000256" key="3">
    <source>
        <dbReference type="ARBA" id="ARBA00022692"/>
    </source>
</evidence>
<dbReference type="InterPro" id="IPR013320">
    <property type="entry name" value="ConA-like_dom_sf"/>
</dbReference>
<keyword evidence="3 10" id="KW-0812">Transmembrane</keyword>
<dbReference type="GO" id="GO:0015926">
    <property type="term" value="F:glucosidase activity"/>
    <property type="evidence" value="ECO:0007669"/>
    <property type="project" value="TreeGrafter"/>
</dbReference>
<keyword evidence="5 10" id="KW-1133">Transmembrane helix</keyword>